<dbReference type="KEGG" id="cput:CONPUDRAFT_159960"/>
<sequence length="659" mass="71482">MSASAATPEAVIAALARSGTSAEDLEKGRDREAEDAAVFLKKPLPLSQHHPRHPPHVLANNGVPHPIYPAPRQIASIPAPAFLAALPGFGLGPRLTTRPATDPRALPAHHRTPQHAPHCVQPPAHEALPRDLGIAESTLHHAGEELLGHVTSSDLAELRSELCETQSSLASYVTKVRALENVLAEHEATKTEMSSLRDLMEERKRDMVTKQEDEQEEHDEEDFDDAASISTIIPHELERVEEEDEEGASGAHEVEETDEDRRRRREELGRPRTPEPGSLGMLSEDSSASGETRRQSNTGPSSKAIDDLMERLMALSTKLESAIEVNSELRAQHASAQTTIQQLESKVGSLEALVINTQERVRVQEEEREREREAAAKAPPPEPEPKEESERESLTAPLISEWKKTVEGQWSTVRDEWTAERDRLAKARDEWEGKIRTLESGLESRISSSIATQVSTQLQNGHFSPNGDIKIGLNGTHGGGLVTPPSPVSVASNGPRGKGRKRRGHAGGTGSRSTSQSPARSLSPVSPMDLGNEPTLSINVEGFAGKKGLRRARCRSIGENENDDSEAEMGIGPIDSNPKMRYPFTPDPSIGGGSSSSGSAAPMEKDELELEDSTTSSAVVEAGRESYVSNGQIRTAMSRFVVGVATAVMLWRVKPDSLN</sequence>
<dbReference type="OrthoDB" id="3070469at2759"/>
<dbReference type="eggNOG" id="KOG3872">
    <property type="taxonomic scope" value="Eukaryota"/>
</dbReference>
<evidence type="ECO:0000256" key="1">
    <source>
        <dbReference type="SAM" id="Coils"/>
    </source>
</evidence>
<dbReference type="RefSeq" id="XP_007775265.1">
    <property type="nucleotide sequence ID" value="XM_007777075.1"/>
</dbReference>
<feature type="compositionally biased region" description="Polar residues" evidence="2">
    <location>
        <begin position="284"/>
        <end position="301"/>
    </location>
</feature>
<dbReference type="AlphaFoldDB" id="R7SHZ3"/>
<feature type="compositionally biased region" description="Basic and acidic residues" evidence="2">
    <location>
        <begin position="24"/>
        <end position="34"/>
    </location>
</feature>
<feature type="region of interest" description="Disordered" evidence="2">
    <location>
        <begin position="357"/>
        <end position="398"/>
    </location>
</feature>
<evidence type="ECO:0000313" key="4">
    <source>
        <dbReference type="Proteomes" id="UP000053558"/>
    </source>
</evidence>
<feature type="compositionally biased region" description="Basic and acidic residues" evidence="2">
    <location>
        <begin position="359"/>
        <end position="375"/>
    </location>
</feature>
<feature type="compositionally biased region" description="Basic and acidic residues" evidence="2">
    <location>
        <begin position="383"/>
        <end position="393"/>
    </location>
</feature>
<evidence type="ECO:0000256" key="2">
    <source>
        <dbReference type="SAM" id="MobiDB-lite"/>
    </source>
</evidence>
<keyword evidence="1" id="KW-0175">Coiled coil</keyword>
<proteinExistence type="predicted"/>
<dbReference type="GeneID" id="19204212"/>
<feature type="coiled-coil region" evidence="1">
    <location>
        <begin position="169"/>
        <end position="199"/>
    </location>
</feature>
<organism evidence="3 4">
    <name type="scientific">Coniophora puteana (strain RWD-64-598)</name>
    <name type="common">Brown rot fungus</name>
    <dbReference type="NCBI Taxonomy" id="741705"/>
    <lineage>
        <taxon>Eukaryota</taxon>
        <taxon>Fungi</taxon>
        <taxon>Dikarya</taxon>
        <taxon>Basidiomycota</taxon>
        <taxon>Agaricomycotina</taxon>
        <taxon>Agaricomycetes</taxon>
        <taxon>Agaricomycetidae</taxon>
        <taxon>Boletales</taxon>
        <taxon>Coniophorineae</taxon>
        <taxon>Coniophoraceae</taxon>
        <taxon>Coniophora</taxon>
    </lineage>
</organism>
<keyword evidence="4" id="KW-1185">Reference proteome</keyword>
<feature type="compositionally biased region" description="Basic and acidic residues" evidence="2">
    <location>
        <begin position="259"/>
        <end position="273"/>
    </location>
</feature>
<dbReference type="EMBL" id="JH711591">
    <property type="protein sequence ID" value="EIW74669.1"/>
    <property type="molecule type" value="Genomic_DNA"/>
</dbReference>
<feature type="region of interest" description="Disordered" evidence="2">
    <location>
        <begin position="557"/>
        <end position="617"/>
    </location>
</feature>
<feature type="region of interest" description="Disordered" evidence="2">
    <location>
        <begin position="458"/>
        <end position="536"/>
    </location>
</feature>
<dbReference type="OMA" id="INTQERV"/>
<protein>
    <submittedName>
        <fullName evidence="3">Uncharacterized protein</fullName>
    </submittedName>
</protein>
<feature type="compositionally biased region" description="Acidic residues" evidence="2">
    <location>
        <begin position="213"/>
        <end position="225"/>
    </location>
</feature>
<feature type="region of interest" description="Disordered" evidence="2">
    <location>
        <begin position="16"/>
        <end position="36"/>
    </location>
</feature>
<accession>R7SHZ3</accession>
<reference evidence="4" key="1">
    <citation type="journal article" date="2012" name="Science">
        <title>The Paleozoic origin of enzymatic lignin decomposition reconstructed from 31 fungal genomes.</title>
        <authorList>
            <person name="Floudas D."/>
            <person name="Binder M."/>
            <person name="Riley R."/>
            <person name="Barry K."/>
            <person name="Blanchette R.A."/>
            <person name="Henrissat B."/>
            <person name="Martinez A.T."/>
            <person name="Otillar R."/>
            <person name="Spatafora J.W."/>
            <person name="Yadav J.S."/>
            <person name="Aerts A."/>
            <person name="Benoit I."/>
            <person name="Boyd A."/>
            <person name="Carlson A."/>
            <person name="Copeland A."/>
            <person name="Coutinho P.M."/>
            <person name="de Vries R.P."/>
            <person name="Ferreira P."/>
            <person name="Findley K."/>
            <person name="Foster B."/>
            <person name="Gaskell J."/>
            <person name="Glotzer D."/>
            <person name="Gorecki P."/>
            <person name="Heitman J."/>
            <person name="Hesse C."/>
            <person name="Hori C."/>
            <person name="Igarashi K."/>
            <person name="Jurgens J.A."/>
            <person name="Kallen N."/>
            <person name="Kersten P."/>
            <person name="Kohler A."/>
            <person name="Kuees U."/>
            <person name="Kumar T.K.A."/>
            <person name="Kuo A."/>
            <person name="LaButti K."/>
            <person name="Larrondo L.F."/>
            <person name="Lindquist E."/>
            <person name="Ling A."/>
            <person name="Lombard V."/>
            <person name="Lucas S."/>
            <person name="Lundell T."/>
            <person name="Martin R."/>
            <person name="McLaughlin D.J."/>
            <person name="Morgenstern I."/>
            <person name="Morin E."/>
            <person name="Murat C."/>
            <person name="Nagy L.G."/>
            <person name="Nolan M."/>
            <person name="Ohm R.A."/>
            <person name="Patyshakuliyeva A."/>
            <person name="Rokas A."/>
            <person name="Ruiz-Duenas F.J."/>
            <person name="Sabat G."/>
            <person name="Salamov A."/>
            <person name="Samejima M."/>
            <person name="Schmutz J."/>
            <person name="Slot J.C."/>
            <person name="St John F."/>
            <person name="Stenlid J."/>
            <person name="Sun H."/>
            <person name="Sun S."/>
            <person name="Syed K."/>
            <person name="Tsang A."/>
            <person name="Wiebenga A."/>
            <person name="Young D."/>
            <person name="Pisabarro A."/>
            <person name="Eastwood D.C."/>
            <person name="Martin F."/>
            <person name="Cullen D."/>
            <person name="Grigoriev I.V."/>
            <person name="Hibbett D.S."/>
        </authorList>
    </citation>
    <scope>NUCLEOTIDE SEQUENCE [LARGE SCALE GENOMIC DNA]</scope>
    <source>
        <strain evidence="4">RWD-64-598 SS2</strain>
    </source>
</reference>
<evidence type="ECO:0000313" key="3">
    <source>
        <dbReference type="EMBL" id="EIW74669.1"/>
    </source>
</evidence>
<dbReference type="Proteomes" id="UP000053558">
    <property type="component" value="Unassembled WGS sequence"/>
</dbReference>
<name>R7SHZ3_CONPW</name>
<feature type="compositionally biased region" description="Polar residues" evidence="2">
    <location>
        <begin position="511"/>
        <end position="524"/>
    </location>
</feature>
<gene>
    <name evidence="3" type="ORF">CONPUDRAFT_159960</name>
</gene>
<feature type="region of interest" description="Disordered" evidence="2">
    <location>
        <begin position="204"/>
        <end position="309"/>
    </location>
</feature>